<dbReference type="GO" id="GO:0000976">
    <property type="term" value="F:transcription cis-regulatory region binding"/>
    <property type="evidence" value="ECO:0007669"/>
    <property type="project" value="TreeGrafter"/>
</dbReference>
<feature type="region of interest" description="Disordered" evidence="7">
    <location>
        <begin position="225"/>
        <end position="247"/>
    </location>
</feature>
<evidence type="ECO:0000256" key="4">
    <source>
        <dbReference type="ARBA" id="ARBA00023125"/>
    </source>
</evidence>
<keyword evidence="5" id="KW-0804">Transcription</keyword>
<keyword evidence="3" id="KW-0175">Coiled coil</keyword>
<keyword evidence="2" id="KW-0805">Transcription regulation</keyword>
<keyword evidence="4" id="KW-0238">DNA-binding</keyword>
<evidence type="ECO:0000256" key="7">
    <source>
        <dbReference type="SAM" id="MobiDB-lite"/>
    </source>
</evidence>
<dbReference type="Gramene" id="Kaladp0011s0356.1.v1.1">
    <property type="protein sequence ID" value="Kaladp0011s0356.1.v1.1"/>
    <property type="gene ID" value="Kaladp0011s0356.v1.1"/>
</dbReference>
<evidence type="ECO:0000259" key="8">
    <source>
        <dbReference type="Pfam" id="PF13837"/>
    </source>
</evidence>
<dbReference type="OMA" id="FRTDIQC"/>
<sequence>MTSSAFPHVFPATPQNLNLSRKLSRRPKHDRRQQKSSLKDTPMDDPPPPPQQHTLALVPHRAPHGPVPFREDCWTEEATRTLIDAWGTRYLDLNRGNLRQKHWQEVADAVNARHGAAKKTRRTDVQCKNRIDTLKKKYKIEKSRASAAASYASPWPFFHRLDSLIGPIPSNKSSLSSLPAHRRSGFSAPVPVAPRSASVKRPAFDDSSFRRNFFSTFAAAAAAATAEDSDATRKSRSSSAGRLGGAVGDTGGCKELAQAIATFGEIYERVEGSKQRQVIELEMKRMQFAKELEIQRMEMLVDMQLQFEKSKRQKRQSNGADNYL</sequence>
<dbReference type="PANTHER" id="PTHR31307">
    <property type="entry name" value="TRIHELIX TRANSCRIPTION FACTOR ASIL2"/>
    <property type="match status" value="1"/>
</dbReference>
<evidence type="ECO:0000256" key="6">
    <source>
        <dbReference type="ARBA" id="ARBA00023242"/>
    </source>
</evidence>
<dbReference type="FunFam" id="1.10.10.60:FF:000104">
    <property type="entry name" value="trihelix transcription factor ASIL2"/>
    <property type="match status" value="1"/>
</dbReference>
<feature type="domain" description="Myb/SANT-like DNA-binding" evidence="8">
    <location>
        <begin position="72"/>
        <end position="164"/>
    </location>
</feature>
<organism evidence="9 10">
    <name type="scientific">Kalanchoe fedtschenkoi</name>
    <name type="common">Lavender scallops</name>
    <name type="synonym">South American air plant</name>
    <dbReference type="NCBI Taxonomy" id="63787"/>
    <lineage>
        <taxon>Eukaryota</taxon>
        <taxon>Viridiplantae</taxon>
        <taxon>Streptophyta</taxon>
        <taxon>Embryophyta</taxon>
        <taxon>Tracheophyta</taxon>
        <taxon>Spermatophyta</taxon>
        <taxon>Magnoliopsida</taxon>
        <taxon>eudicotyledons</taxon>
        <taxon>Gunneridae</taxon>
        <taxon>Pentapetalae</taxon>
        <taxon>Saxifragales</taxon>
        <taxon>Crassulaceae</taxon>
        <taxon>Kalanchoe</taxon>
    </lineage>
</organism>
<keyword evidence="10" id="KW-1185">Reference proteome</keyword>
<accession>A0A7N0RGU5</accession>
<feature type="compositionally biased region" description="Basic residues" evidence="7">
    <location>
        <begin position="22"/>
        <end position="34"/>
    </location>
</feature>
<proteinExistence type="predicted"/>
<evidence type="ECO:0000313" key="10">
    <source>
        <dbReference type="Proteomes" id="UP000594263"/>
    </source>
</evidence>
<dbReference type="EnsemblPlants" id="Kaladp0011s0356.1.v1.1">
    <property type="protein sequence ID" value="Kaladp0011s0356.1.v1.1"/>
    <property type="gene ID" value="Kaladp0011s0356.v1.1"/>
</dbReference>
<dbReference type="InterPro" id="IPR044823">
    <property type="entry name" value="ASIL1/2-like"/>
</dbReference>
<dbReference type="Pfam" id="PF13837">
    <property type="entry name" value="Myb_DNA-bind_4"/>
    <property type="match status" value="1"/>
</dbReference>
<dbReference type="GO" id="GO:0005634">
    <property type="term" value="C:nucleus"/>
    <property type="evidence" value="ECO:0007669"/>
    <property type="project" value="UniProtKB-SubCell"/>
</dbReference>
<evidence type="ECO:0000256" key="2">
    <source>
        <dbReference type="ARBA" id="ARBA00023015"/>
    </source>
</evidence>
<evidence type="ECO:0000256" key="3">
    <source>
        <dbReference type="ARBA" id="ARBA00023054"/>
    </source>
</evidence>
<name>A0A7N0RGU5_KALFE</name>
<feature type="region of interest" description="Disordered" evidence="7">
    <location>
        <begin position="1"/>
        <end position="56"/>
    </location>
</feature>
<dbReference type="PANTHER" id="PTHR31307:SF16">
    <property type="entry name" value="OS05G0560600 PROTEIN"/>
    <property type="match status" value="1"/>
</dbReference>
<protein>
    <recommendedName>
        <fullName evidence="8">Myb/SANT-like DNA-binding domain-containing protein</fullName>
    </recommendedName>
</protein>
<evidence type="ECO:0000256" key="1">
    <source>
        <dbReference type="ARBA" id="ARBA00004123"/>
    </source>
</evidence>
<dbReference type="Gene3D" id="1.10.10.60">
    <property type="entry name" value="Homeodomain-like"/>
    <property type="match status" value="1"/>
</dbReference>
<dbReference type="InterPro" id="IPR044822">
    <property type="entry name" value="Myb_DNA-bind_4"/>
</dbReference>
<dbReference type="AlphaFoldDB" id="A0A7N0RGU5"/>
<evidence type="ECO:0000313" key="9">
    <source>
        <dbReference type="EnsemblPlants" id="Kaladp0011s0356.1.v1.1"/>
    </source>
</evidence>
<keyword evidence="6" id="KW-0539">Nucleus</keyword>
<evidence type="ECO:0000256" key="5">
    <source>
        <dbReference type="ARBA" id="ARBA00023163"/>
    </source>
</evidence>
<reference evidence="9" key="1">
    <citation type="submission" date="2021-01" db="UniProtKB">
        <authorList>
            <consortium name="EnsemblPlants"/>
        </authorList>
    </citation>
    <scope>IDENTIFICATION</scope>
</reference>
<comment type="subcellular location">
    <subcellularLocation>
        <location evidence="1">Nucleus</location>
    </subcellularLocation>
</comment>
<dbReference type="Proteomes" id="UP000594263">
    <property type="component" value="Unplaced"/>
</dbReference>